<evidence type="ECO:0000313" key="4">
    <source>
        <dbReference type="Proteomes" id="UP000630135"/>
    </source>
</evidence>
<proteinExistence type="predicted"/>
<evidence type="ECO:0000259" key="1">
    <source>
        <dbReference type="Pfam" id="PF10026"/>
    </source>
</evidence>
<evidence type="ECO:0000313" key="3">
    <source>
        <dbReference type="EMBL" id="GGP28948.1"/>
    </source>
</evidence>
<dbReference type="AlphaFoldDB" id="A0AAV4K4T8"/>
<reference evidence="2" key="4">
    <citation type="submission" date="2023-08" db="EMBL/GenBank/DDBJ databases">
        <authorList>
            <person name="Sun Q."/>
            <person name="Zhou Y."/>
        </authorList>
    </citation>
    <scope>NUCLEOTIDE SEQUENCE</scope>
    <source>
        <strain evidence="3">CGMCC 1.8884</strain>
        <strain evidence="2">CGMCC 1.8885</strain>
    </source>
</reference>
<evidence type="ECO:0000313" key="2">
    <source>
        <dbReference type="EMBL" id="GGI79398.1"/>
    </source>
</evidence>
<reference evidence="3" key="1">
    <citation type="journal article" date="2014" name="Int. J. Syst. Evol. Microbiol.">
        <title>Complete genome of a new Firmicutes species belonging to the dominant human colonic microbiota ('Ruminococcus bicirculans') reveals two chromosomes and a selective capacity to utilize plant glucans.</title>
        <authorList>
            <consortium name="NISC Comparative Sequencing Program"/>
            <person name="Wegmann U."/>
            <person name="Louis P."/>
            <person name="Goesmann A."/>
            <person name="Henrissat B."/>
            <person name="Duncan S.H."/>
            <person name="Flint H.J."/>
        </authorList>
    </citation>
    <scope>NUCLEOTIDE SEQUENCE</scope>
    <source>
        <strain evidence="3">CGMCC 1.8884</strain>
    </source>
</reference>
<dbReference type="Proteomes" id="UP000630135">
    <property type="component" value="Unassembled WGS sequence"/>
</dbReference>
<dbReference type="EMBL" id="BMLZ01000005">
    <property type="protein sequence ID" value="GGP28948.1"/>
    <property type="molecule type" value="Genomic_DNA"/>
</dbReference>
<protein>
    <recommendedName>
        <fullName evidence="1">DUF2268 domain-containing protein</fullName>
    </recommendedName>
</protein>
<evidence type="ECO:0000313" key="5">
    <source>
        <dbReference type="Proteomes" id="UP000652720"/>
    </source>
</evidence>
<organism evidence="2 5">
    <name type="scientific">Deinococcus wulumuqiensis</name>
    <dbReference type="NCBI Taxonomy" id="980427"/>
    <lineage>
        <taxon>Bacteria</taxon>
        <taxon>Thermotogati</taxon>
        <taxon>Deinococcota</taxon>
        <taxon>Deinococci</taxon>
        <taxon>Deinococcales</taxon>
        <taxon>Deinococcaceae</taxon>
        <taxon>Deinococcus</taxon>
    </lineage>
</organism>
<dbReference type="GeneID" id="59165458"/>
<accession>A0AAV4K4T8</accession>
<dbReference type="EMBL" id="BMMA01000008">
    <property type="protein sequence ID" value="GGI79398.1"/>
    <property type="molecule type" value="Genomic_DNA"/>
</dbReference>
<feature type="domain" description="DUF2268" evidence="1">
    <location>
        <begin position="46"/>
        <end position="204"/>
    </location>
</feature>
<keyword evidence="4" id="KW-1185">Reference proteome</keyword>
<dbReference type="Pfam" id="PF10026">
    <property type="entry name" value="DUF2268"/>
    <property type="match status" value="1"/>
</dbReference>
<dbReference type="InterPro" id="IPR018728">
    <property type="entry name" value="DUF2268"/>
</dbReference>
<reference evidence="2" key="2">
    <citation type="journal article" date="2014" name="Int. J. Syst. Evol. Microbiol.">
        <title>Complete genome sequence of Corynebacterium casei LMG S-19264T (=DSM 44701T), isolated from a smear-ripened cheese.</title>
        <authorList>
            <consortium name="US DOE Joint Genome Institute (JGI-PGF)"/>
            <person name="Walter F."/>
            <person name="Albersmeier A."/>
            <person name="Kalinowski J."/>
            <person name="Ruckert C."/>
        </authorList>
    </citation>
    <scope>NUCLEOTIDE SEQUENCE</scope>
    <source>
        <strain evidence="2">CGMCC 1.8885</strain>
    </source>
</reference>
<reference evidence="4" key="3">
    <citation type="journal article" date="2019" name="Int. J. Syst. Evol. Microbiol.">
        <title>The Global Catalogue of Microorganisms (GCM) 10K type strain sequencing project: providing services to taxonomists for standard genome sequencing and annotation.</title>
        <authorList>
            <consortium name="The Broad Institute Genomics Platform"/>
            <consortium name="The Broad Institute Genome Sequencing Center for Infectious Disease"/>
            <person name="Wu L."/>
            <person name="Ma J."/>
        </authorList>
    </citation>
    <scope>NUCLEOTIDE SEQUENCE [LARGE SCALE GENOMIC DNA]</scope>
    <source>
        <strain evidence="4">CGMCC 1.8884</strain>
    </source>
</reference>
<dbReference type="Proteomes" id="UP000652720">
    <property type="component" value="Unassembled WGS sequence"/>
</dbReference>
<sequence>MNTLHLLNAGGPFSPVLAAEVREVTQEALARFAAELDLNGVDVVLGAGPFTIPETGVVGYAPNAFRVDLTVTPDSPAFQTLWRTEVPATLAHELHHVRRWRGPGYGETLLEALVSEGLAQQFEAGYRGEPPVYAQPTMNLAALWERAAPILHGKYDHAAWFFGSAEQALPRWGGYALGYELVRRFLAREGGDAAGHADTPASAFEGAW</sequence>
<name>A0AAV4K4T8_9DEIO</name>
<gene>
    <name evidence="3" type="ORF">GCM10008021_05990</name>
    <name evidence="2" type="ORF">GCM10010914_11930</name>
</gene>
<dbReference type="RefSeq" id="WP_025567755.1">
    <property type="nucleotide sequence ID" value="NZ_BMLZ01000005.1"/>
</dbReference>
<comment type="caution">
    <text evidence="2">The sequence shown here is derived from an EMBL/GenBank/DDBJ whole genome shotgun (WGS) entry which is preliminary data.</text>
</comment>